<organism evidence="1">
    <name type="scientific">human gut metagenome</name>
    <dbReference type="NCBI Taxonomy" id="408170"/>
    <lineage>
        <taxon>unclassified sequences</taxon>
        <taxon>metagenomes</taxon>
        <taxon>organismal metagenomes</taxon>
    </lineage>
</organism>
<evidence type="ECO:0000313" key="1">
    <source>
        <dbReference type="EMBL" id="ETJ15765.1"/>
    </source>
</evidence>
<feature type="non-terminal residue" evidence="1">
    <location>
        <position position="74"/>
    </location>
</feature>
<gene>
    <name evidence="1" type="ORF">Q604_UNBc4C00208G0001</name>
</gene>
<name>W1WF51_9ZZZZ</name>
<dbReference type="AlphaFoldDB" id="W1WF51"/>
<accession>W1WF51</accession>
<proteinExistence type="predicted"/>
<reference evidence="1" key="1">
    <citation type="submission" date="2013-12" db="EMBL/GenBank/DDBJ databases">
        <title>A Varibaculum cambriense genome reconstructed from a premature infant gut community with otherwise low bacterial novelty that shifts toward anaerobic metabolism during the third week of life.</title>
        <authorList>
            <person name="Brown C.T."/>
            <person name="Sharon I."/>
            <person name="Thomas B.C."/>
            <person name="Castelle C.J."/>
            <person name="Morowitz M.J."/>
            <person name="Banfield J.F."/>
        </authorList>
    </citation>
    <scope>NUCLEOTIDE SEQUENCE</scope>
</reference>
<sequence>IKGYSIWIWIRASSYNPLFDIVSYLTRRLVTNIKIEIKRLIIPAIKTANPIIFKIKSMNGIKWARCMNREPRPI</sequence>
<feature type="non-terminal residue" evidence="1">
    <location>
        <position position="1"/>
    </location>
</feature>
<protein>
    <submittedName>
        <fullName evidence="1">Uncharacterized protein</fullName>
    </submittedName>
</protein>
<dbReference type="EMBL" id="AZMM01018989">
    <property type="protein sequence ID" value="ETJ15765.1"/>
    <property type="molecule type" value="Genomic_DNA"/>
</dbReference>
<comment type="caution">
    <text evidence="1">The sequence shown here is derived from an EMBL/GenBank/DDBJ whole genome shotgun (WGS) entry which is preliminary data.</text>
</comment>